<comment type="caution">
    <text evidence="2">The sequence shown here is derived from an EMBL/GenBank/DDBJ whole genome shotgun (WGS) entry which is preliminary data.</text>
</comment>
<sequence>MIHKMLMIVGLCISISVTAQSDDPGIPPGGDPDINEVPLDHSVWFLLIAGSFYGLYKVNRIEDNKA</sequence>
<dbReference type="AlphaFoldDB" id="A0A4R6IBN5"/>
<evidence type="ECO:0000313" key="2">
    <source>
        <dbReference type="EMBL" id="TDO19623.1"/>
    </source>
</evidence>
<protein>
    <submittedName>
        <fullName evidence="2">Uncharacterized protein</fullName>
    </submittedName>
</protein>
<dbReference type="EMBL" id="SNWM01000006">
    <property type="protein sequence ID" value="TDO19623.1"/>
    <property type="molecule type" value="Genomic_DNA"/>
</dbReference>
<dbReference type="Proteomes" id="UP000295499">
    <property type="component" value="Unassembled WGS sequence"/>
</dbReference>
<organism evidence="2 3">
    <name type="scientific">Pedobacter duraquae</name>
    <dbReference type="NCBI Taxonomy" id="425511"/>
    <lineage>
        <taxon>Bacteria</taxon>
        <taxon>Pseudomonadati</taxon>
        <taxon>Bacteroidota</taxon>
        <taxon>Sphingobacteriia</taxon>
        <taxon>Sphingobacteriales</taxon>
        <taxon>Sphingobacteriaceae</taxon>
        <taxon>Pedobacter</taxon>
    </lineage>
</organism>
<evidence type="ECO:0000313" key="3">
    <source>
        <dbReference type="Proteomes" id="UP000295499"/>
    </source>
</evidence>
<evidence type="ECO:0000256" key="1">
    <source>
        <dbReference type="SAM" id="SignalP"/>
    </source>
</evidence>
<name>A0A4R6IBN5_9SPHI</name>
<reference evidence="2 3" key="1">
    <citation type="submission" date="2019-03" db="EMBL/GenBank/DDBJ databases">
        <title>Genomic Encyclopedia of Archaeal and Bacterial Type Strains, Phase II (KMG-II): from individual species to whole genera.</title>
        <authorList>
            <person name="Goeker M."/>
        </authorList>
    </citation>
    <scope>NUCLEOTIDE SEQUENCE [LARGE SCALE GENOMIC DNA]</scope>
    <source>
        <strain evidence="2 3">DSM 19034</strain>
    </source>
</reference>
<gene>
    <name evidence="2" type="ORF">CLV32_4246</name>
</gene>
<feature type="chain" id="PRO_5020795592" evidence="1">
    <location>
        <begin position="22"/>
        <end position="66"/>
    </location>
</feature>
<keyword evidence="1" id="KW-0732">Signal</keyword>
<accession>A0A4R6IBN5</accession>
<feature type="signal peptide" evidence="1">
    <location>
        <begin position="1"/>
        <end position="21"/>
    </location>
</feature>
<keyword evidence="3" id="KW-1185">Reference proteome</keyword>
<proteinExistence type="predicted"/>